<protein>
    <recommendedName>
        <fullName evidence="4">Secreted protein</fullName>
    </recommendedName>
</protein>
<comment type="caution">
    <text evidence="2">The sequence shown here is derived from an EMBL/GenBank/DDBJ whole genome shotgun (WGS) entry which is preliminary data.</text>
</comment>
<reference evidence="2 3" key="1">
    <citation type="submission" date="2024-06" db="EMBL/GenBank/DDBJ databases">
        <authorList>
            <person name="Pan Q."/>
            <person name="Wen M."/>
            <person name="Jouanno E."/>
            <person name="Zahm M."/>
            <person name="Klopp C."/>
            <person name="Cabau C."/>
            <person name="Louis A."/>
            <person name="Berthelot C."/>
            <person name="Parey E."/>
            <person name="Roest Crollius H."/>
            <person name="Montfort J."/>
            <person name="Robinson-Rechavi M."/>
            <person name="Bouchez O."/>
            <person name="Lampietro C."/>
            <person name="Lopez Roques C."/>
            <person name="Donnadieu C."/>
            <person name="Postlethwait J."/>
            <person name="Bobe J."/>
            <person name="Verreycken H."/>
            <person name="Guiguen Y."/>
        </authorList>
    </citation>
    <scope>NUCLEOTIDE SEQUENCE [LARGE SCALE GENOMIC DNA]</scope>
    <source>
        <strain evidence="2">Up_M1</strain>
        <tissue evidence="2">Testis</tissue>
    </source>
</reference>
<feature type="signal peptide" evidence="1">
    <location>
        <begin position="1"/>
        <end position="17"/>
    </location>
</feature>
<dbReference type="AlphaFoldDB" id="A0ABD0XFG9"/>
<keyword evidence="1" id="KW-0732">Signal</keyword>
<accession>A0ABD0XFG9</accession>
<evidence type="ECO:0008006" key="4">
    <source>
        <dbReference type="Google" id="ProtNLM"/>
    </source>
</evidence>
<proteinExistence type="predicted"/>
<evidence type="ECO:0000313" key="2">
    <source>
        <dbReference type="EMBL" id="KAL1007530.1"/>
    </source>
</evidence>
<evidence type="ECO:0000256" key="1">
    <source>
        <dbReference type="SAM" id="SignalP"/>
    </source>
</evidence>
<feature type="chain" id="PRO_5044788057" description="Secreted protein" evidence="1">
    <location>
        <begin position="18"/>
        <end position="103"/>
    </location>
</feature>
<dbReference type="EMBL" id="JAGEUA010000002">
    <property type="protein sequence ID" value="KAL1007530.1"/>
    <property type="molecule type" value="Genomic_DNA"/>
</dbReference>
<sequence>MVVLVILGTLGGDSVKASPRGPQRGQCLRRLSTGHRIVDGMDGLGDWQQKSQRHPGCPYWRSVLHPGSHPAREQLMGPGSPGRKHILGQCRSEQHTRQKYLKC</sequence>
<evidence type="ECO:0000313" key="3">
    <source>
        <dbReference type="Proteomes" id="UP001557470"/>
    </source>
</evidence>
<dbReference type="Proteomes" id="UP001557470">
    <property type="component" value="Unassembled WGS sequence"/>
</dbReference>
<keyword evidence="3" id="KW-1185">Reference proteome</keyword>
<name>A0ABD0XFG9_UMBPY</name>
<organism evidence="2 3">
    <name type="scientific">Umbra pygmaea</name>
    <name type="common">Eastern mudminnow</name>
    <dbReference type="NCBI Taxonomy" id="75934"/>
    <lineage>
        <taxon>Eukaryota</taxon>
        <taxon>Metazoa</taxon>
        <taxon>Chordata</taxon>
        <taxon>Craniata</taxon>
        <taxon>Vertebrata</taxon>
        <taxon>Euteleostomi</taxon>
        <taxon>Actinopterygii</taxon>
        <taxon>Neopterygii</taxon>
        <taxon>Teleostei</taxon>
        <taxon>Protacanthopterygii</taxon>
        <taxon>Esociformes</taxon>
        <taxon>Umbridae</taxon>
        <taxon>Umbra</taxon>
    </lineage>
</organism>
<gene>
    <name evidence="2" type="ORF">UPYG_G00087990</name>
</gene>